<keyword evidence="4" id="KW-1185">Reference proteome</keyword>
<sequence>MSSIQSFLVDGTPSNEQDYVLQLTIPDDVMNSILQNPDQLSLKFLSDPLSSEVKFEVSLGNKKKEYNAAVIKNDCDLYRFSDNHFHQIGTIKHRANLDNLPTIQPPIVKPKTIPPRNIETKPPTRASQKHKIVANRKEDFFSGKYKRTDDSPIKLYVASEPTDSNTEVSNTNKSVPLQKDPFPSNPPVVSSSTTMPESPRSEPSSPRGDEAMPISPTDENDSSSFTKTPKESFEAASQNKSTISTTTTFKNTQAITNRNNRPQVKTADYCLKIGSAEFKPYSLITEAFKRGINLNESPLKSSSISKIDTFEQYSQLKKQYNELYPKYEALDMLLNENVDEFKKYAYQWQTLTNEEEKRLANLEIQKLFVRRQKDVLQLTNKYRDWHKELETIKHLIEDYVQRKGSQASRDIIY</sequence>
<dbReference type="Proteomes" id="UP000444721">
    <property type="component" value="Unassembled WGS sequence"/>
</dbReference>
<dbReference type="PROSITE" id="PS51980">
    <property type="entry name" value="OCEL"/>
    <property type="match status" value="1"/>
</dbReference>
<dbReference type="AlphaFoldDB" id="A0A6A5C1F1"/>
<name>A0A6A5C1F1_NAEFO</name>
<comment type="caution">
    <text evidence="3">The sequence shown here is derived from an EMBL/GenBank/DDBJ whole genome shotgun (WGS) entry which is preliminary data.</text>
</comment>
<dbReference type="GeneID" id="68120509"/>
<dbReference type="VEuPathDB" id="AmoebaDB:NfTy_036740"/>
<feature type="domain" description="OCEL" evidence="2">
    <location>
        <begin position="298"/>
        <end position="404"/>
    </location>
</feature>
<evidence type="ECO:0000313" key="4">
    <source>
        <dbReference type="Proteomes" id="UP000444721"/>
    </source>
</evidence>
<feature type="region of interest" description="Disordered" evidence="1">
    <location>
        <begin position="156"/>
        <end position="245"/>
    </location>
</feature>
<gene>
    <name evidence="3" type="ORF">FDP41_013294</name>
</gene>
<evidence type="ECO:0000256" key="1">
    <source>
        <dbReference type="SAM" id="MobiDB-lite"/>
    </source>
</evidence>
<accession>A0A6A5C1F1</accession>
<protein>
    <recommendedName>
        <fullName evidence="2">OCEL domain-containing protein</fullName>
    </recommendedName>
</protein>
<evidence type="ECO:0000313" key="3">
    <source>
        <dbReference type="EMBL" id="KAF0980811.1"/>
    </source>
</evidence>
<dbReference type="OMA" id="DWHKELE"/>
<reference evidence="3 4" key="1">
    <citation type="journal article" date="2019" name="Sci. Rep.">
        <title>Nanopore sequencing improves the draft genome of the human pathogenic amoeba Naegleria fowleri.</title>
        <authorList>
            <person name="Liechti N."/>
            <person name="Schurch N."/>
            <person name="Bruggmann R."/>
            <person name="Wittwer M."/>
        </authorList>
    </citation>
    <scope>NUCLEOTIDE SEQUENCE [LARGE SCALE GENOMIC DNA]</scope>
    <source>
        <strain evidence="3 4">ATCC 30894</strain>
    </source>
</reference>
<dbReference type="EMBL" id="VFQX01000017">
    <property type="protein sequence ID" value="KAF0980811.1"/>
    <property type="molecule type" value="Genomic_DNA"/>
</dbReference>
<dbReference type="InterPro" id="IPR010844">
    <property type="entry name" value="Occludin_ELL"/>
</dbReference>
<proteinExistence type="predicted"/>
<feature type="compositionally biased region" description="Low complexity" evidence="1">
    <location>
        <begin position="187"/>
        <end position="206"/>
    </location>
</feature>
<organism evidence="3 4">
    <name type="scientific">Naegleria fowleri</name>
    <name type="common">Brain eating amoeba</name>
    <dbReference type="NCBI Taxonomy" id="5763"/>
    <lineage>
        <taxon>Eukaryota</taxon>
        <taxon>Discoba</taxon>
        <taxon>Heterolobosea</taxon>
        <taxon>Tetramitia</taxon>
        <taxon>Eutetramitia</taxon>
        <taxon>Vahlkampfiidae</taxon>
        <taxon>Naegleria</taxon>
    </lineage>
</organism>
<feature type="region of interest" description="Disordered" evidence="1">
    <location>
        <begin position="102"/>
        <end position="135"/>
    </location>
</feature>
<dbReference type="RefSeq" id="XP_044565524.1">
    <property type="nucleotide sequence ID" value="XM_044703908.1"/>
</dbReference>
<dbReference type="VEuPathDB" id="AmoebaDB:FDP41_013294"/>
<feature type="compositionally biased region" description="Polar residues" evidence="1">
    <location>
        <begin position="161"/>
        <end position="175"/>
    </location>
</feature>
<evidence type="ECO:0000259" key="2">
    <source>
        <dbReference type="PROSITE" id="PS51980"/>
    </source>
</evidence>
<dbReference type="VEuPathDB" id="AmoebaDB:NF0111900"/>